<sequence>MPTSTPTPFKIAVPDEQLDWITQRVATARIPPGKDASEEEIWKTHGLPASYAAHIQEHWTKSYDWRRVEAGLNAELKQFTLPISHADEDHTIHFVHHRSSSAGAIPLLFIHGWPGSFLEVRKIIGMLTDPEEGKQAYHVVAPSLPGFGFSSYPRKAICPPWEISVILTKLMHALDYPRFLVQGGDWGSMIGRLLAIQSPESVLGLHLNFIVASPPSPIWNPFAIAKLARAYLFKGAGLTPYEKTMLERMMWWNSSEAGYQKIQGTKPQTLNYSLVDSPLGMLCWLREKIHFLVDRDAGFEWDDDEVITWAMPYILNGTAGHSEIYTVIPRAHGGSGDGEFEARLFEKMVPREVPVGVSVFPKDVG</sequence>
<comment type="caution">
    <text evidence="5">The sequence shown here is derived from an EMBL/GenBank/DDBJ whole genome shotgun (WGS) entry which is preliminary data.</text>
</comment>
<dbReference type="GO" id="GO:0004301">
    <property type="term" value="F:epoxide hydrolase activity"/>
    <property type="evidence" value="ECO:0007669"/>
    <property type="project" value="TreeGrafter"/>
</dbReference>
<keyword evidence="6" id="KW-1185">Reference proteome</keyword>
<dbReference type="EMBL" id="WVTA01000001">
    <property type="protein sequence ID" value="KAK3216591.1"/>
    <property type="molecule type" value="Genomic_DNA"/>
</dbReference>
<dbReference type="InterPro" id="IPR000639">
    <property type="entry name" value="Epox_hydrolase-like"/>
</dbReference>
<reference evidence="5 6" key="1">
    <citation type="submission" date="2021-02" db="EMBL/GenBank/DDBJ databases">
        <title>Genome assembly of Pseudopithomyces chartarum.</title>
        <authorList>
            <person name="Jauregui R."/>
            <person name="Singh J."/>
            <person name="Voisey C."/>
        </authorList>
    </citation>
    <scope>NUCLEOTIDE SEQUENCE [LARGE SCALE GENOMIC DNA]</scope>
    <source>
        <strain evidence="5 6">AGR01</strain>
    </source>
</reference>
<comment type="similarity">
    <text evidence="1">Belongs to the peptidase S33 family.</text>
</comment>
<dbReference type="Gene3D" id="3.40.50.1820">
    <property type="entry name" value="alpha/beta hydrolase"/>
    <property type="match status" value="1"/>
</dbReference>
<dbReference type="InterPro" id="IPR010497">
    <property type="entry name" value="Epoxide_hydro_N"/>
</dbReference>
<keyword evidence="2" id="KW-0058">Aromatic hydrocarbons catabolism</keyword>
<dbReference type="PIRSF" id="PIRSF001112">
    <property type="entry name" value="Epoxide_hydrolase"/>
    <property type="match status" value="1"/>
</dbReference>
<protein>
    <recommendedName>
        <fullName evidence="4">Epoxide hydrolase N-terminal domain-containing protein</fullName>
    </recommendedName>
</protein>
<dbReference type="Pfam" id="PF06441">
    <property type="entry name" value="EHN"/>
    <property type="match status" value="1"/>
</dbReference>
<proteinExistence type="inferred from homology"/>
<feature type="non-terminal residue" evidence="5">
    <location>
        <position position="365"/>
    </location>
</feature>
<name>A0AAN6RMH1_9PLEO</name>
<organism evidence="5 6">
    <name type="scientific">Pseudopithomyces chartarum</name>
    <dbReference type="NCBI Taxonomy" id="1892770"/>
    <lineage>
        <taxon>Eukaryota</taxon>
        <taxon>Fungi</taxon>
        <taxon>Dikarya</taxon>
        <taxon>Ascomycota</taxon>
        <taxon>Pezizomycotina</taxon>
        <taxon>Dothideomycetes</taxon>
        <taxon>Pleosporomycetidae</taxon>
        <taxon>Pleosporales</taxon>
        <taxon>Massarineae</taxon>
        <taxon>Didymosphaeriaceae</taxon>
        <taxon>Pseudopithomyces</taxon>
    </lineage>
</organism>
<keyword evidence="3" id="KW-0378">Hydrolase</keyword>
<evidence type="ECO:0000313" key="6">
    <source>
        <dbReference type="Proteomes" id="UP001280581"/>
    </source>
</evidence>
<evidence type="ECO:0000313" key="5">
    <source>
        <dbReference type="EMBL" id="KAK3216591.1"/>
    </source>
</evidence>
<dbReference type="Proteomes" id="UP001280581">
    <property type="component" value="Unassembled WGS sequence"/>
</dbReference>
<evidence type="ECO:0000256" key="1">
    <source>
        <dbReference type="ARBA" id="ARBA00010088"/>
    </source>
</evidence>
<dbReference type="PANTHER" id="PTHR21661:SF35">
    <property type="entry name" value="EPOXIDE HYDROLASE"/>
    <property type="match status" value="1"/>
</dbReference>
<evidence type="ECO:0000256" key="2">
    <source>
        <dbReference type="ARBA" id="ARBA00022797"/>
    </source>
</evidence>
<feature type="domain" description="Epoxide hydrolase N-terminal" evidence="4">
    <location>
        <begin position="7"/>
        <end position="120"/>
    </location>
</feature>
<evidence type="ECO:0000259" key="4">
    <source>
        <dbReference type="Pfam" id="PF06441"/>
    </source>
</evidence>
<dbReference type="PRINTS" id="PR00412">
    <property type="entry name" value="EPOXHYDRLASE"/>
</dbReference>
<accession>A0AAN6RMH1</accession>
<dbReference type="AlphaFoldDB" id="A0AAN6RMH1"/>
<dbReference type="PANTHER" id="PTHR21661">
    <property type="entry name" value="EPOXIDE HYDROLASE 1-RELATED"/>
    <property type="match status" value="1"/>
</dbReference>
<dbReference type="InterPro" id="IPR029058">
    <property type="entry name" value="AB_hydrolase_fold"/>
</dbReference>
<dbReference type="GO" id="GO:0097176">
    <property type="term" value="P:epoxide metabolic process"/>
    <property type="evidence" value="ECO:0007669"/>
    <property type="project" value="TreeGrafter"/>
</dbReference>
<evidence type="ECO:0000256" key="3">
    <source>
        <dbReference type="ARBA" id="ARBA00022801"/>
    </source>
</evidence>
<dbReference type="SUPFAM" id="SSF53474">
    <property type="entry name" value="alpha/beta-Hydrolases"/>
    <property type="match status" value="1"/>
</dbReference>
<dbReference type="InterPro" id="IPR016292">
    <property type="entry name" value="Epoxide_hydrolase"/>
</dbReference>
<gene>
    <name evidence="5" type="ORF">GRF29_1g370406</name>
</gene>